<comment type="caution">
    <text evidence="2">The sequence shown here is derived from an EMBL/GenBank/DDBJ whole genome shotgun (WGS) entry which is preliminary data.</text>
</comment>
<accession>A0AAN4T939</accession>
<feature type="domain" description="Alpha/beta hydrolase fold-3" evidence="1">
    <location>
        <begin position="34"/>
        <end position="239"/>
    </location>
</feature>
<dbReference type="GO" id="GO:0016787">
    <property type="term" value="F:hydrolase activity"/>
    <property type="evidence" value="ECO:0007669"/>
    <property type="project" value="InterPro"/>
</dbReference>
<keyword evidence="5" id="KW-1185">Reference proteome</keyword>
<reference evidence="3 5" key="2">
    <citation type="submission" date="2020-01" db="EMBL/GenBank/DDBJ databases">
        <title>Draft genome sequence of Aspergillus lentulus IFM 60648.</title>
        <authorList>
            <person name="Takahashi H."/>
            <person name="Yaguchi T."/>
        </authorList>
    </citation>
    <scope>NUCLEOTIDE SEQUENCE [LARGE SCALE GENOMIC DNA]</scope>
    <source>
        <strain evidence="3 5">IFM 60648</strain>
    </source>
</reference>
<dbReference type="EMBL" id="BCLY01000008">
    <property type="protein sequence ID" value="GAQ06035.1"/>
    <property type="molecule type" value="Genomic_DNA"/>
</dbReference>
<evidence type="ECO:0000313" key="4">
    <source>
        <dbReference type="Proteomes" id="UP000051487"/>
    </source>
</evidence>
<dbReference type="InterPro" id="IPR013094">
    <property type="entry name" value="AB_hydrolase_3"/>
</dbReference>
<dbReference type="InterPro" id="IPR029058">
    <property type="entry name" value="AB_hydrolase_fold"/>
</dbReference>
<dbReference type="EMBL" id="BLKI01000027">
    <property type="protein sequence ID" value="GFF78479.1"/>
    <property type="molecule type" value="Genomic_DNA"/>
</dbReference>
<gene>
    <name evidence="2" type="ORF">ALT_3356</name>
    <name evidence="3" type="ORF">IFM60648_05224</name>
</gene>
<evidence type="ECO:0000313" key="3">
    <source>
        <dbReference type="EMBL" id="GFF78479.1"/>
    </source>
</evidence>
<dbReference type="Pfam" id="PF07859">
    <property type="entry name" value="Abhydrolase_3"/>
    <property type="match status" value="1"/>
</dbReference>
<reference evidence="2 4" key="1">
    <citation type="submission" date="2015-11" db="EMBL/GenBank/DDBJ databases">
        <title>Aspergillus lentulus strain IFM 54703T.</title>
        <authorList>
            <person name="Kusuya Y."/>
            <person name="Sakai K."/>
            <person name="Kamei K."/>
            <person name="Takahashi H."/>
            <person name="Yaguchi T."/>
        </authorList>
    </citation>
    <scope>NUCLEOTIDE SEQUENCE [LARGE SCALE GENOMIC DNA]</scope>
    <source>
        <strain evidence="2 4">IFM 54703</strain>
    </source>
</reference>
<dbReference type="Proteomes" id="UP000051487">
    <property type="component" value="Unassembled WGS sequence"/>
</dbReference>
<organism evidence="2 4">
    <name type="scientific">Aspergillus lentulus</name>
    <dbReference type="NCBI Taxonomy" id="293939"/>
    <lineage>
        <taxon>Eukaryota</taxon>
        <taxon>Fungi</taxon>
        <taxon>Dikarya</taxon>
        <taxon>Ascomycota</taxon>
        <taxon>Pezizomycotina</taxon>
        <taxon>Eurotiomycetes</taxon>
        <taxon>Eurotiomycetidae</taxon>
        <taxon>Eurotiales</taxon>
        <taxon>Aspergillaceae</taxon>
        <taxon>Aspergillus</taxon>
        <taxon>Aspergillus subgen. Fumigati</taxon>
    </lineage>
</organism>
<protein>
    <recommendedName>
        <fullName evidence="1">Alpha/beta hydrolase fold-3 domain-containing protein</fullName>
    </recommendedName>
</protein>
<name>A0AAN4T939_ASPLE</name>
<dbReference type="AlphaFoldDB" id="A0AAN4T939"/>
<evidence type="ECO:0000259" key="1">
    <source>
        <dbReference type="Pfam" id="PF07859"/>
    </source>
</evidence>
<evidence type="ECO:0000313" key="5">
    <source>
        <dbReference type="Proteomes" id="UP000465220"/>
    </source>
</evidence>
<proteinExistence type="predicted"/>
<sequence>MPSRDLDRTIRLHIYNGSRSTRPSPVLINACDSGFTLRAFGIDDELCRPIAQTGYPVVDVKDRLASEHLFPAAFDYTEDVVNWARSQPARFDQAHISLSGSAQAAIWSWRSPHLGCSSALPKTMKSQHSTLLSHSTHPQISQPTTAKKPVAKSKCMTRRILPFFSEFCHPCYRDPREVDTRDPRVSPSYADPARFDKNMLVITTEQDPFTVEGEELVEKVRMEGHNVECHRMQECMHGWNKKSKRGSKGWKAKDEAYGYAAEILKV</sequence>
<dbReference type="Proteomes" id="UP000465220">
    <property type="component" value="Unassembled WGS sequence"/>
</dbReference>
<dbReference type="Gene3D" id="3.40.50.1820">
    <property type="entry name" value="alpha/beta hydrolase"/>
    <property type="match status" value="1"/>
</dbReference>
<dbReference type="SUPFAM" id="SSF53474">
    <property type="entry name" value="alpha/beta-Hydrolases"/>
    <property type="match status" value="1"/>
</dbReference>
<evidence type="ECO:0000313" key="2">
    <source>
        <dbReference type="EMBL" id="GAQ06035.1"/>
    </source>
</evidence>